<dbReference type="EMBL" id="ABLOJW010000001">
    <property type="protein sequence ID" value="EKT4090781.1"/>
    <property type="molecule type" value="Genomic_DNA"/>
</dbReference>
<organism evidence="2 3">
    <name type="scientific">Stenotrophomonas maltophilia</name>
    <name type="common">Pseudomonas maltophilia</name>
    <name type="synonym">Xanthomonas maltophilia</name>
    <dbReference type="NCBI Taxonomy" id="40324"/>
    <lineage>
        <taxon>Bacteria</taxon>
        <taxon>Pseudomonadati</taxon>
        <taxon>Pseudomonadota</taxon>
        <taxon>Gammaproteobacteria</taxon>
        <taxon>Lysobacterales</taxon>
        <taxon>Lysobacteraceae</taxon>
        <taxon>Stenotrophomonas</taxon>
        <taxon>Stenotrophomonas maltophilia group</taxon>
    </lineage>
</organism>
<proteinExistence type="predicted"/>
<sequence length="178" mass="17870">MPPKTLTPRVPGEPLPPTETDAATAAAGADVVDAAGGATEPADQLRAELEAIASLNVPEVLEALTTLNRDELILLHAIETDGKGRVTVLGPISDQLDALAATQGETSAGPADGTVAVAGRLSEALSAGDADAAWNDPRGYAAAAKKRSASAGPITKAEQPAAVLTAEGWVVPEPEPKA</sequence>
<feature type="compositionally biased region" description="Pro residues" evidence="1">
    <location>
        <begin position="1"/>
        <end position="17"/>
    </location>
</feature>
<accession>A0AAI9BYF1</accession>
<comment type="caution">
    <text evidence="2">The sequence shown here is derived from an EMBL/GenBank/DDBJ whole genome shotgun (WGS) entry which is preliminary data.</text>
</comment>
<dbReference type="AlphaFoldDB" id="A0AAI9BYF1"/>
<name>A0AAI9BYF1_STEMA</name>
<feature type="region of interest" description="Disordered" evidence="1">
    <location>
        <begin position="1"/>
        <end position="24"/>
    </location>
</feature>
<dbReference type="Proteomes" id="UP001218208">
    <property type="component" value="Unassembled WGS sequence"/>
</dbReference>
<reference evidence="2" key="1">
    <citation type="submission" date="2022-07" db="EMBL/GenBank/DDBJ databases">
        <authorList>
            <consortium name="DAFM: The Division of Animal and Food Microbiology"/>
        </authorList>
    </citation>
    <scope>NUCLEOTIDE SEQUENCE</scope>
    <source>
        <strain evidence="2">19MO01SH01-2</strain>
    </source>
</reference>
<evidence type="ECO:0000313" key="3">
    <source>
        <dbReference type="Proteomes" id="UP001218208"/>
    </source>
</evidence>
<evidence type="ECO:0000313" key="2">
    <source>
        <dbReference type="EMBL" id="EKT4090781.1"/>
    </source>
</evidence>
<gene>
    <name evidence="2" type="ORF">QEG23_000251</name>
</gene>
<evidence type="ECO:0000256" key="1">
    <source>
        <dbReference type="SAM" id="MobiDB-lite"/>
    </source>
</evidence>
<protein>
    <submittedName>
        <fullName evidence="2">Uncharacterized protein</fullName>
    </submittedName>
</protein>